<dbReference type="OrthoDB" id="2569184at2"/>
<feature type="chain" id="PRO_5017828919" evidence="1">
    <location>
        <begin position="40"/>
        <end position="652"/>
    </location>
</feature>
<dbReference type="PROSITE" id="PS51318">
    <property type="entry name" value="TAT"/>
    <property type="match status" value="1"/>
</dbReference>
<protein>
    <submittedName>
        <fullName evidence="3">Uncharacterized protein DUF1080</fullName>
    </submittedName>
</protein>
<name>A0A3D9V3B4_THECX</name>
<dbReference type="SUPFAM" id="SSF51445">
    <property type="entry name" value="(Trans)glycosidases"/>
    <property type="match status" value="1"/>
</dbReference>
<dbReference type="InterPro" id="IPR006311">
    <property type="entry name" value="TAT_signal"/>
</dbReference>
<dbReference type="Pfam" id="PF06439">
    <property type="entry name" value="3keto-disac_hyd"/>
    <property type="match status" value="1"/>
</dbReference>
<feature type="signal peptide" evidence="1">
    <location>
        <begin position="1"/>
        <end position="39"/>
    </location>
</feature>
<dbReference type="InterPro" id="IPR017853">
    <property type="entry name" value="GH"/>
</dbReference>
<evidence type="ECO:0000259" key="2">
    <source>
        <dbReference type="Pfam" id="PF06439"/>
    </source>
</evidence>
<organism evidence="3 4">
    <name type="scientific">Thermasporomyces composti</name>
    <dbReference type="NCBI Taxonomy" id="696763"/>
    <lineage>
        <taxon>Bacteria</taxon>
        <taxon>Bacillati</taxon>
        <taxon>Actinomycetota</taxon>
        <taxon>Actinomycetes</taxon>
        <taxon>Propionibacteriales</taxon>
        <taxon>Nocardioidaceae</taxon>
        <taxon>Thermasporomyces</taxon>
    </lineage>
</organism>
<evidence type="ECO:0000313" key="4">
    <source>
        <dbReference type="Proteomes" id="UP000256485"/>
    </source>
</evidence>
<dbReference type="Gene3D" id="2.60.120.560">
    <property type="entry name" value="Exo-inulinase, domain 1"/>
    <property type="match status" value="1"/>
</dbReference>
<sequence>MSDHPHQWLKPNRRSLLKAVGTGALAAAAPVSLGAPAAAAPPTTKTRGSTAPTHAAWTDLPLLSGEEFPIGLWWPPPPFQTTLERYQEIKDAGFTFTHSNNYLWADHQIQRRALEMAHQVGLQLVIDDPTIRWLRNDFEITTRGGDFTLTPEQAATKIRQVIDLYRPSSYWRIEDGRLLQDGGTGAGSVGLSRAGADWTDYTFAFDTAPRPTGGGGHAQAGWAFRAQDPANTYVWLLANAGYAPEGAPGYLAKALFVNGAPVWVRAVPLEITVTPDTWYHVETTVEGDTITTSINGQVVDTTTDDTYRTGKVGFREAGSESALFDNVQVTALDGTVLLVDDFSGTLSKWDPPNAGGYPSFVGLDVYDEPSPDKFETLARIVEIMREEHPDYLPYINLFPTTDPNYVRQFVEVVKPALISFDRYPLLIDGSDDPHYFLNWAIVREEGLRANLPTWIFIQTLAYAGHREPTAAEILWQINVSLAYGCKGIQYFTYWTPDPARGEAFESALITVDGQRTPRYDAAKEINNGWLAPVGRELKPLVSESVVHANESPLPAGASGFTPNDYVRQVSGDAVILGQFRSTDTEDTTRWLFVANRAHSRPATARLTMNRANVKDVLRFDPASRRYEPLRNSAVVEVSLPAGAAALYQLRTS</sequence>
<evidence type="ECO:0000313" key="3">
    <source>
        <dbReference type="EMBL" id="REF36302.1"/>
    </source>
</evidence>
<comment type="caution">
    <text evidence="3">The sequence shown here is derived from an EMBL/GenBank/DDBJ whole genome shotgun (WGS) entry which is preliminary data.</text>
</comment>
<evidence type="ECO:0000256" key="1">
    <source>
        <dbReference type="SAM" id="SignalP"/>
    </source>
</evidence>
<gene>
    <name evidence="3" type="ORF">DFJ64_1708</name>
</gene>
<accession>A0A3D9V3B4</accession>
<dbReference type="AlphaFoldDB" id="A0A3D9V3B4"/>
<keyword evidence="1" id="KW-0732">Signal</keyword>
<dbReference type="EMBL" id="QTUC01000001">
    <property type="protein sequence ID" value="REF36302.1"/>
    <property type="molecule type" value="Genomic_DNA"/>
</dbReference>
<dbReference type="RefSeq" id="WP_115849963.1">
    <property type="nucleotide sequence ID" value="NZ_QTUC01000001.1"/>
</dbReference>
<dbReference type="InterPro" id="IPR010496">
    <property type="entry name" value="AL/BT2_dom"/>
</dbReference>
<dbReference type="GO" id="GO:0016787">
    <property type="term" value="F:hydrolase activity"/>
    <property type="evidence" value="ECO:0007669"/>
    <property type="project" value="InterPro"/>
</dbReference>
<feature type="domain" description="3-keto-alpha-glucoside-1,2-lyase/3-keto-2-hydroxy-glucal hydratase" evidence="2">
    <location>
        <begin position="169"/>
        <end position="329"/>
    </location>
</feature>
<reference evidence="3 4" key="1">
    <citation type="submission" date="2018-08" db="EMBL/GenBank/DDBJ databases">
        <title>Sequencing the genomes of 1000 actinobacteria strains.</title>
        <authorList>
            <person name="Klenk H.-P."/>
        </authorList>
    </citation>
    <scope>NUCLEOTIDE SEQUENCE [LARGE SCALE GENOMIC DNA]</scope>
    <source>
        <strain evidence="3 4">DSM 22891</strain>
    </source>
</reference>
<proteinExistence type="predicted"/>
<keyword evidence="4" id="KW-1185">Reference proteome</keyword>
<dbReference type="Proteomes" id="UP000256485">
    <property type="component" value="Unassembled WGS sequence"/>
</dbReference>
<dbReference type="Gene3D" id="3.20.20.80">
    <property type="entry name" value="Glycosidases"/>
    <property type="match status" value="1"/>
</dbReference>